<organism evidence="1">
    <name type="scientific">Pithovirus LCPAC401</name>
    <dbReference type="NCBI Taxonomy" id="2506595"/>
    <lineage>
        <taxon>Viruses</taxon>
        <taxon>Pithoviruses</taxon>
    </lineage>
</organism>
<accession>A0A481Z9N9</accession>
<sequence length="215" mass="25135">MDFVIALLGDKNGRNHFINDIDCESIELSSGVRKLIYVINKYWEIVLYDMDKNFEDVYLNECDGILHFCSEGKLRTWKSLPVIHCYEEKNTTETVLEMVKIIEDIHSCPMFNKELTICLTGDSNYVYNTVHSYDNKPKRISCYVFRVDVDDIFSRSVIIYGLYFPIGKYLDDCDGIVYFCSKRSTRYKSLVPVVYHSIESNFDPVERLILTIIGY</sequence>
<name>A0A481Z9N9_9VIRU</name>
<evidence type="ECO:0000313" key="1">
    <source>
        <dbReference type="EMBL" id="QBK92608.1"/>
    </source>
</evidence>
<dbReference type="EMBL" id="MK500579">
    <property type="protein sequence ID" value="QBK92608.1"/>
    <property type="molecule type" value="Genomic_DNA"/>
</dbReference>
<gene>
    <name evidence="1" type="ORF">LCPAC401_02460</name>
</gene>
<reference evidence="1" key="1">
    <citation type="journal article" date="2019" name="MBio">
        <title>Virus Genomes from Deep Sea Sediments Expand the Ocean Megavirome and Support Independent Origins of Viral Gigantism.</title>
        <authorList>
            <person name="Backstrom D."/>
            <person name="Yutin N."/>
            <person name="Jorgensen S.L."/>
            <person name="Dharamshi J."/>
            <person name="Homa F."/>
            <person name="Zaremba-Niedwiedzka K."/>
            <person name="Spang A."/>
            <person name="Wolf Y.I."/>
            <person name="Koonin E.V."/>
            <person name="Ettema T.J."/>
        </authorList>
    </citation>
    <scope>NUCLEOTIDE SEQUENCE</scope>
</reference>
<proteinExistence type="predicted"/>
<protein>
    <submittedName>
        <fullName evidence="1">Uncharacterized protein</fullName>
    </submittedName>
</protein>